<dbReference type="Pfam" id="PF04093">
    <property type="entry name" value="MreD"/>
    <property type="match status" value="1"/>
</dbReference>
<dbReference type="PIRSF" id="PIRSF018472">
    <property type="entry name" value="MreD_proteobac"/>
    <property type="match status" value="1"/>
</dbReference>
<dbReference type="InterPro" id="IPR026034">
    <property type="entry name" value="MreD_proteobac"/>
</dbReference>
<keyword evidence="3" id="KW-1003">Cell membrane</keyword>
<dbReference type="InterPro" id="IPR007227">
    <property type="entry name" value="Cell_shape_determining_MreD"/>
</dbReference>
<dbReference type="Proteomes" id="UP001204142">
    <property type="component" value="Unassembled WGS sequence"/>
</dbReference>
<keyword evidence="6 8" id="KW-1133">Transmembrane helix</keyword>
<dbReference type="RefSeq" id="WP_256763084.1">
    <property type="nucleotide sequence ID" value="NZ_JANIGO010000001.1"/>
</dbReference>
<evidence type="ECO:0000256" key="7">
    <source>
        <dbReference type="ARBA" id="ARBA00023136"/>
    </source>
</evidence>
<dbReference type="EMBL" id="JANIGO010000001">
    <property type="protein sequence ID" value="MCQ8895405.1"/>
    <property type="molecule type" value="Genomic_DNA"/>
</dbReference>
<organism evidence="9 10">
    <name type="scientific">Limnobacter humi</name>
    <dbReference type="NCBI Taxonomy" id="1778671"/>
    <lineage>
        <taxon>Bacteria</taxon>
        <taxon>Pseudomonadati</taxon>
        <taxon>Pseudomonadota</taxon>
        <taxon>Betaproteobacteria</taxon>
        <taxon>Burkholderiales</taxon>
        <taxon>Burkholderiaceae</taxon>
        <taxon>Limnobacter</taxon>
    </lineage>
</organism>
<dbReference type="PANTHER" id="PTHR37484">
    <property type="entry name" value="ROD SHAPE-DETERMINING PROTEIN MRED"/>
    <property type="match status" value="1"/>
</dbReference>
<evidence type="ECO:0000256" key="4">
    <source>
        <dbReference type="ARBA" id="ARBA00022692"/>
    </source>
</evidence>
<keyword evidence="5" id="KW-0133">Cell shape</keyword>
<evidence type="ECO:0000256" key="5">
    <source>
        <dbReference type="ARBA" id="ARBA00022960"/>
    </source>
</evidence>
<dbReference type="NCBIfam" id="TIGR03426">
    <property type="entry name" value="shape_MreD"/>
    <property type="match status" value="1"/>
</dbReference>
<protein>
    <submittedName>
        <fullName evidence="9">Rod shape-determining protein MreD</fullName>
    </submittedName>
</protein>
<accession>A0ABT1WD10</accession>
<feature type="transmembrane region" description="Helical" evidence="8">
    <location>
        <begin position="137"/>
        <end position="159"/>
    </location>
</feature>
<dbReference type="PANTHER" id="PTHR37484:SF1">
    <property type="entry name" value="ROD SHAPE-DETERMINING PROTEIN MRED"/>
    <property type="match status" value="1"/>
</dbReference>
<comment type="subcellular location">
    <subcellularLocation>
        <location evidence="1">Cell membrane</location>
        <topology evidence="1">Multi-pass membrane protein</topology>
    </subcellularLocation>
</comment>
<evidence type="ECO:0000256" key="1">
    <source>
        <dbReference type="ARBA" id="ARBA00004651"/>
    </source>
</evidence>
<gene>
    <name evidence="9" type="primary">mreD</name>
    <name evidence="9" type="ORF">NQT62_03000</name>
</gene>
<proteinExistence type="inferred from homology"/>
<evidence type="ECO:0000313" key="9">
    <source>
        <dbReference type="EMBL" id="MCQ8895405.1"/>
    </source>
</evidence>
<reference evidence="9 10" key="1">
    <citation type="submission" date="2022-07" db="EMBL/GenBank/DDBJ databases">
        <authorList>
            <person name="Xamxidin M."/>
            <person name="Wu M."/>
        </authorList>
    </citation>
    <scope>NUCLEOTIDE SEQUENCE [LARGE SCALE GENOMIC DNA]</scope>
    <source>
        <strain evidence="9 10">NBRC 111650</strain>
    </source>
</reference>
<keyword evidence="10" id="KW-1185">Reference proteome</keyword>
<evidence type="ECO:0000313" key="10">
    <source>
        <dbReference type="Proteomes" id="UP001204142"/>
    </source>
</evidence>
<feature type="transmembrane region" description="Helical" evidence="8">
    <location>
        <begin position="15"/>
        <end position="33"/>
    </location>
</feature>
<evidence type="ECO:0000256" key="3">
    <source>
        <dbReference type="ARBA" id="ARBA00022475"/>
    </source>
</evidence>
<name>A0ABT1WD10_9BURK</name>
<keyword evidence="7 8" id="KW-0472">Membrane</keyword>
<evidence type="ECO:0000256" key="8">
    <source>
        <dbReference type="SAM" id="Phobius"/>
    </source>
</evidence>
<keyword evidence="4 8" id="KW-0812">Transmembrane</keyword>
<evidence type="ECO:0000256" key="2">
    <source>
        <dbReference type="ARBA" id="ARBA00007776"/>
    </source>
</evidence>
<comment type="caution">
    <text evidence="9">The sequence shown here is derived from an EMBL/GenBank/DDBJ whole genome shotgun (WGS) entry which is preliminary data.</text>
</comment>
<sequence>MGLNAANSPEILRPVNPWFMVLSLFVAMLLRFIPVDRDWLMPDFLALVLVFWNIRQPRRIGIGAAWCFGAIMDVHSSSVFGEHALAYTLLSYFAITIHRRVLWFSPLMQAAHIFPLLLAAQTVTVVIRMLFGANFPGLWIFAESLLTAALWPLTQFVLIAPQKLPLNRDEDRPI</sequence>
<evidence type="ECO:0000256" key="6">
    <source>
        <dbReference type="ARBA" id="ARBA00022989"/>
    </source>
</evidence>
<comment type="similarity">
    <text evidence="2">Belongs to the MreD family.</text>
</comment>